<dbReference type="OMA" id="AWVQERW"/>
<dbReference type="Proteomes" id="UP000034112">
    <property type="component" value="Unassembled WGS sequence"/>
</dbReference>
<organism evidence="1 2">
    <name type="scientific">Trichoderma harzianum</name>
    <name type="common">Hypocrea lixii</name>
    <dbReference type="NCBI Taxonomy" id="5544"/>
    <lineage>
        <taxon>Eukaryota</taxon>
        <taxon>Fungi</taxon>
        <taxon>Dikarya</taxon>
        <taxon>Ascomycota</taxon>
        <taxon>Pezizomycotina</taxon>
        <taxon>Sordariomycetes</taxon>
        <taxon>Hypocreomycetidae</taxon>
        <taxon>Hypocreales</taxon>
        <taxon>Hypocreaceae</taxon>
        <taxon>Trichoderma</taxon>
    </lineage>
</organism>
<proteinExistence type="predicted"/>
<evidence type="ECO:0000313" key="1">
    <source>
        <dbReference type="EMBL" id="KKP00527.1"/>
    </source>
</evidence>
<comment type="caution">
    <text evidence="1">The sequence shown here is derived from an EMBL/GenBank/DDBJ whole genome shotgun (WGS) entry which is preliminary data.</text>
</comment>
<accession>A0A0F9ZJQ4</accession>
<dbReference type="EMBL" id="JOKZ01000247">
    <property type="protein sequence ID" value="KKP00527.1"/>
    <property type="molecule type" value="Genomic_DNA"/>
</dbReference>
<evidence type="ECO:0008006" key="3">
    <source>
        <dbReference type="Google" id="ProtNLM"/>
    </source>
</evidence>
<dbReference type="AlphaFoldDB" id="A0A0F9ZJQ4"/>
<dbReference type="InterPro" id="IPR011008">
    <property type="entry name" value="Dimeric_a/b-barrel"/>
</dbReference>
<reference evidence="2" key="1">
    <citation type="journal article" date="2015" name="Genome Announc.">
        <title>Draft whole-genome sequence of the biocontrol agent Trichoderma harzianum T6776.</title>
        <authorList>
            <person name="Baroncelli R."/>
            <person name="Piaggeschi G."/>
            <person name="Fiorini L."/>
            <person name="Bertolini E."/>
            <person name="Zapparata A."/>
            <person name="Pe M.E."/>
            <person name="Sarrocco S."/>
            <person name="Vannacci G."/>
        </authorList>
    </citation>
    <scope>NUCLEOTIDE SEQUENCE [LARGE SCALE GENOMIC DNA]</scope>
    <source>
        <strain evidence="2">T6776</strain>
    </source>
</reference>
<dbReference type="Gene3D" id="3.30.70.100">
    <property type="match status" value="1"/>
</dbReference>
<dbReference type="SUPFAM" id="SSF54909">
    <property type="entry name" value="Dimeric alpha+beta barrel"/>
    <property type="match status" value="1"/>
</dbReference>
<evidence type="ECO:0000313" key="2">
    <source>
        <dbReference type="Proteomes" id="UP000034112"/>
    </source>
</evidence>
<name>A0A0F9ZJQ4_TRIHA</name>
<gene>
    <name evidence="1" type="ORF">THAR02_07367</name>
</gene>
<sequence>MARTRILQSRIRAMNRRTTWTRFHLPRWQGWPKWSTGSSILGPLAEVTGYDKVWLGRQVDDPEQAAIIILWASAEALRNFQASPACAEFLEDLPDNGIVSGGLFQRLSLNDADNMSTTVSPTASRFPSLHWHYSDRKELEVEGRVTLTAFLVPYTGGSDLEQIRFSIVKAFKGFVPADCEDLRPPPPLSRDSIPFGGQWPGLVAFLPKPDGLVWAWTDTGDNEQWQPPEQTVATEENGSGQMVVYQFRLWNGLYGATRQREEASARNPLAKESWETVVSNVIPPATAWEQERWDIQVAPSYLSPLIDEEEEEEPL</sequence>
<dbReference type="OrthoDB" id="5142818at2759"/>
<protein>
    <recommendedName>
        <fullName evidence="3">ABM domain-containing protein</fullName>
    </recommendedName>
</protein>